<dbReference type="InterPro" id="IPR038404">
    <property type="entry name" value="TRAP_DctP_sf"/>
</dbReference>
<dbReference type="Pfam" id="PF03480">
    <property type="entry name" value="DctP"/>
    <property type="match status" value="1"/>
</dbReference>
<keyword evidence="3" id="KW-1185">Reference proteome</keyword>
<evidence type="ECO:0000313" key="2">
    <source>
        <dbReference type="EMBL" id="EWY39153.1"/>
    </source>
</evidence>
<name>W9H5X8_9PROT</name>
<evidence type="ECO:0000256" key="1">
    <source>
        <dbReference type="ARBA" id="ARBA00022729"/>
    </source>
</evidence>
<comment type="caution">
    <text evidence="2">The sequence shown here is derived from an EMBL/GenBank/DDBJ whole genome shotgun (WGS) entry which is preliminary data.</text>
</comment>
<keyword evidence="1" id="KW-0732">Signal</keyword>
<evidence type="ECO:0000313" key="3">
    <source>
        <dbReference type="Proteomes" id="UP000019486"/>
    </source>
</evidence>
<proteinExistence type="predicted"/>
<protein>
    <submittedName>
        <fullName evidence="2">C4-dicarboxylate ABC transporter substrate-binding protein</fullName>
    </submittedName>
</protein>
<organism evidence="2 3">
    <name type="scientific">Skermanella stibiiresistens SB22</name>
    <dbReference type="NCBI Taxonomy" id="1385369"/>
    <lineage>
        <taxon>Bacteria</taxon>
        <taxon>Pseudomonadati</taxon>
        <taxon>Pseudomonadota</taxon>
        <taxon>Alphaproteobacteria</taxon>
        <taxon>Rhodospirillales</taxon>
        <taxon>Azospirillaceae</taxon>
        <taxon>Skermanella</taxon>
    </lineage>
</organism>
<reference evidence="2 3" key="1">
    <citation type="submission" date="2013-08" db="EMBL/GenBank/DDBJ databases">
        <title>The genome sequence of Skermanella stibiiresistens.</title>
        <authorList>
            <person name="Zhu W."/>
            <person name="Wang G."/>
        </authorList>
    </citation>
    <scope>NUCLEOTIDE SEQUENCE [LARGE SCALE GENOMIC DNA]</scope>
    <source>
        <strain evidence="2 3">SB22</strain>
    </source>
</reference>
<dbReference type="PANTHER" id="PTHR33376">
    <property type="match status" value="1"/>
</dbReference>
<dbReference type="RefSeq" id="WP_051512527.1">
    <property type="nucleotide sequence ID" value="NZ_AVFL01000013.1"/>
</dbReference>
<dbReference type="InterPro" id="IPR018389">
    <property type="entry name" value="DctP_fam"/>
</dbReference>
<gene>
    <name evidence="2" type="ORF">N825_07410</name>
</gene>
<dbReference type="GO" id="GO:0055085">
    <property type="term" value="P:transmembrane transport"/>
    <property type="evidence" value="ECO:0007669"/>
    <property type="project" value="InterPro"/>
</dbReference>
<dbReference type="Gene3D" id="3.40.190.170">
    <property type="entry name" value="Bacterial extracellular solute-binding protein, family 7"/>
    <property type="match status" value="1"/>
</dbReference>
<sequence length="327" mass="35791">MALAATTAAATGSALARPMLLVSTENGPDHVQTRIVRRFVERVIECCADRVEIDHRFGGELYRDRDVLAALIQGKVGMAVAGTWQLGQVAPDVGAFMMPALYGRSAEETALIQDGPAVEAMNSQIEDGLGAVVLGRWIGLGFAQVFSTRKRIDDVDDLVGLRVRSPGGVANAWRLAALGAEPITIAWADLPRALAENRIDGLISSFATLDSISLWRRGVRFALEDRQYFSHYVPLVSDYFWRRIDEATRRDLRDAWNGVVEEGRVMAARAQEEARNRAVAAGVRIVTPTPERTAAVRARLLAGQEAVMLRSGVSRQAIERVTEGLRE</sequence>
<dbReference type="NCBIfam" id="NF037995">
    <property type="entry name" value="TRAP_S1"/>
    <property type="match status" value="1"/>
</dbReference>
<dbReference type="EMBL" id="AVFL01000013">
    <property type="protein sequence ID" value="EWY39153.1"/>
    <property type="molecule type" value="Genomic_DNA"/>
</dbReference>
<dbReference type="Proteomes" id="UP000019486">
    <property type="component" value="Unassembled WGS sequence"/>
</dbReference>
<accession>W9H5X8</accession>
<dbReference type="AlphaFoldDB" id="W9H5X8"/>
<dbReference type="PANTHER" id="PTHR33376:SF5">
    <property type="entry name" value="EXTRACYTOPLASMIC SOLUTE RECEPTOR PROTEIN"/>
    <property type="match status" value="1"/>
</dbReference>
<dbReference type="STRING" id="1385369.N825_07410"/>